<dbReference type="Pfam" id="PF04031">
    <property type="entry name" value="Las1"/>
    <property type="match status" value="1"/>
</dbReference>
<dbReference type="Proteomes" id="UP001347796">
    <property type="component" value="Unassembled WGS sequence"/>
</dbReference>
<dbReference type="PANTHER" id="PTHR15002:SF0">
    <property type="entry name" value="RIBOSOMAL BIOGENESIS PROTEIN LAS1L"/>
    <property type="match status" value="1"/>
</dbReference>
<name>A0AAN8K3W2_PATCE</name>
<comment type="caution">
    <text evidence="1">The sequence shown here is derived from an EMBL/GenBank/DDBJ whole genome shotgun (WGS) entry which is preliminary data.</text>
</comment>
<dbReference type="GO" id="GO:0000470">
    <property type="term" value="P:maturation of LSU-rRNA"/>
    <property type="evidence" value="ECO:0007669"/>
    <property type="project" value="TreeGrafter"/>
</dbReference>
<dbReference type="EMBL" id="JAZGQO010000004">
    <property type="protein sequence ID" value="KAK6187627.1"/>
    <property type="molecule type" value="Genomic_DNA"/>
</dbReference>
<accession>A0AAN8K3W2</accession>
<dbReference type="GO" id="GO:0090730">
    <property type="term" value="C:Las1 complex"/>
    <property type="evidence" value="ECO:0007669"/>
    <property type="project" value="InterPro"/>
</dbReference>
<protein>
    <recommendedName>
        <fullName evidence="3">Ribosomal biogenesis protein LAS1L</fullName>
    </recommendedName>
</protein>
<evidence type="ECO:0000313" key="1">
    <source>
        <dbReference type="EMBL" id="KAK6187627.1"/>
    </source>
</evidence>
<evidence type="ECO:0008006" key="3">
    <source>
        <dbReference type="Google" id="ProtNLM"/>
    </source>
</evidence>
<organism evidence="1 2">
    <name type="scientific">Patella caerulea</name>
    <name type="common">Rayed Mediterranean limpet</name>
    <dbReference type="NCBI Taxonomy" id="87958"/>
    <lineage>
        <taxon>Eukaryota</taxon>
        <taxon>Metazoa</taxon>
        <taxon>Spiralia</taxon>
        <taxon>Lophotrochozoa</taxon>
        <taxon>Mollusca</taxon>
        <taxon>Gastropoda</taxon>
        <taxon>Patellogastropoda</taxon>
        <taxon>Patelloidea</taxon>
        <taxon>Patellidae</taxon>
        <taxon>Patella</taxon>
    </lineage>
</organism>
<dbReference type="InterPro" id="IPR007174">
    <property type="entry name" value="Las1"/>
</dbReference>
<gene>
    <name evidence="1" type="ORF">SNE40_005607</name>
</gene>
<proteinExistence type="predicted"/>
<dbReference type="GO" id="GO:0030687">
    <property type="term" value="C:preribosome, large subunit precursor"/>
    <property type="evidence" value="ECO:0007669"/>
    <property type="project" value="TreeGrafter"/>
</dbReference>
<sequence>MAAPMNTIVVPWINRDEFCTVYKELYSNNTGKKQHAVNRIKAWNSRYDKLPVAIATTVELQLVIIAHQKALLTNSINEEEEHLRREYSLAIVRFVNHVTEAGQKKEFARPIIAIAREFGIPEWIVHLRHEVTHSTLPALDVLTQGVQTALQWLKETFWEHQMKDVKTTSNCQKKPKVINIDTKKLLRSYFELRLQEIENGSYSGPSDRLFSDLKTVLSHPTHRKILIRDLCEEDFMALSSQNLEFLGIHLEDLQESDSLVLPNELLLLWRPLLKSVKKLGYGSELVNKLIDNLDEENCVRSRQIAGWIYHLTFHWENITYNKKGIHMCFITSPSYTSMVQKCLQKSNSYSKLLLQHFCKQSSGYEEIQDDLVRLMDIYEKSHVTTSNDYSVTSSDDRDSTIYSLQDILHKQKKSVGRWEHCTDSNIDWSTVPLGCLPGQILYHQDLEILDINNELGHTDTETDFTISQASTEEAVNDFGLDWKQQGDQQNYLSQEQREYIKNKTLAFLTY</sequence>
<dbReference type="GO" id="GO:0004519">
    <property type="term" value="F:endonuclease activity"/>
    <property type="evidence" value="ECO:0007669"/>
    <property type="project" value="InterPro"/>
</dbReference>
<dbReference type="PANTHER" id="PTHR15002">
    <property type="entry name" value="RIBOSOMAL BIOGENESIS PROTEIN LAS1L"/>
    <property type="match status" value="1"/>
</dbReference>
<reference evidence="1 2" key="1">
    <citation type="submission" date="2024-01" db="EMBL/GenBank/DDBJ databases">
        <title>The genome of the rayed Mediterranean limpet Patella caerulea (Linnaeus, 1758).</title>
        <authorList>
            <person name="Anh-Thu Weber A."/>
            <person name="Halstead-Nussloch G."/>
        </authorList>
    </citation>
    <scope>NUCLEOTIDE SEQUENCE [LARGE SCALE GENOMIC DNA]</scope>
    <source>
        <strain evidence="1">AATW-2023a</strain>
        <tissue evidence="1">Whole specimen</tissue>
    </source>
</reference>
<dbReference type="GO" id="GO:0000460">
    <property type="term" value="P:maturation of 5.8S rRNA"/>
    <property type="evidence" value="ECO:0007669"/>
    <property type="project" value="TreeGrafter"/>
</dbReference>
<dbReference type="AlphaFoldDB" id="A0AAN8K3W2"/>
<evidence type="ECO:0000313" key="2">
    <source>
        <dbReference type="Proteomes" id="UP001347796"/>
    </source>
</evidence>
<keyword evidence="2" id="KW-1185">Reference proteome</keyword>